<dbReference type="Pfam" id="PF00013">
    <property type="entry name" value="KH_1"/>
    <property type="match status" value="1"/>
</dbReference>
<evidence type="ECO:0000256" key="2">
    <source>
        <dbReference type="SAM" id="MobiDB-lite"/>
    </source>
</evidence>
<dbReference type="SUPFAM" id="SSF54791">
    <property type="entry name" value="Eukaryotic type KH-domain (KH-domain type I)"/>
    <property type="match status" value="1"/>
</dbReference>
<dbReference type="EMBL" id="JAODUP010001051">
    <property type="protein sequence ID" value="KAK2141732.1"/>
    <property type="molecule type" value="Genomic_DNA"/>
</dbReference>
<dbReference type="InterPro" id="IPR004088">
    <property type="entry name" value="KH_dom_type_1"/>
</dbReference>
<dbReference type="Proteomes" id="UP001208570">
    <property type="component" value="Unassembled WGS sequence"/>
</dbReference>
<dbReference type="InterPro" id="IPR036612">
    <property type="entry name" value="KH_dom_type_1_sf"/>
</dbReference>
<keyword evidence="5" id="KW-1185">Reference proteome</keyword>
<evidence type="ECO:0000259" key="3">
    <source>
        <dbReference type="Pfam" id="PF00013"/>
    </source>
</evidence>
<gene>
    <name evidence="4" type="ORF">LSH36_1051g00023</name>
</gene>
<name>A0AAD9IVI9_9ANNE</name>
<evidence type="ECO:0000313" key="5">
    <source>
        <dbReference type="Proteomes" id="UP001208570"/>
    </source>
</evidence>
<dbReference type="GO" id="GO:0003723">
    <property type="term" value="F:RNA binding"/>
    <property type="evidence" value="ECO:0007669"/>
    <property type="project" value="UniProtKB-UniRule"/>
</dbReference>
<accession>A0AAD9IVI9</accession>
<proteinExistence type="predicted"/>
<keyword evidence="1" id="KW-0694">RNA-binding</keyword>
<reference evidence="4" key="1">
    <citation type="journal article" date="2023" name="Mol. Biol. Evol.">
        <title>Third-Generation Sequencing Reveals the Adaptive Role of the Epigenome in Three Deep-Sea Polychaetes.</title>
        <authorList>
            <person name="Perez M."/>
            <person name="Aroh O."/>
            <person name="Sun Y."/>
            <person name="Lan Y."/>
            <person name="Juniper S.K."/>
            <person name="Young C.R."/>
            <person name="Angers B."/>
            <person name="Qian P.Y."/>
        </authorList>
    </citation>
    <scope>NUCLEOTIDE SEQUENCE</scope>
    <source>
        <strain evidence="4">P08H-3</strain>
    </source>
</reference>
<feature type="domain" description="K Homology" evidence="3">
    <location>
        <begin position="47"/>
        <end position="73"/>
    </location>
</feature>
<comment type="caution">
    <text evidence="4">The sequence shown here is derived from an EMBL/GenBank/DDBJ whole genome shotgun (WGS) entry which is preliminary data.</text>
</comment>
<dbReference type="Gene3D" id="3.30.1370.10">
    <property type="entry name" value="K Homology domain, type 1"/>
    <property type="match status" value="1"/>
</dbReference>
<feature type="compositionally biased region" description="Basic and acidic residues" evidence="2">
    <location>
        <begin position="15"/>
        <end position="27"/>
    </location>
</feature>
<sequence>MTTWVLFVLHSSETGMKRPRDEDHSDMDGGNSKRLKKARGEGPFVELRFLMQSKNAGAIIGKGGSNIKRLRQDVSHFPLRKPFCEICNLNSISRK</sequence>
<feature type="region of interest" description="Disordered" evidence="2">
    <location>
        <begin position="15"/>
        <end position="39"/>
    </location>
</feature>
<protein>
    <recommendedName>
        <fullName evidence="3">K Homology domain-containing protein</fullName>
    </recommendedName>
</protein>
<dbReference type="AlphaFoldDB" id="A0AAD9IVI9"/>
<evidence type="ECO:0000313" key="4">
    <source>
        <dbReference type="EMBL" id="KAK2141732.1"/>
    </source>
</evidence>
<organism evidence="4 5">
    <name type="scientific">Paralvinella palmiformis</name>
    <dbReference type="NCBI Taxonomy" id="53620"/>
    <lineage>
        <taxon>Eukaryota</taxon>
        <taxon>Metazoa</taxon>
        <taxon>Spiralia</taxon>
        <taxon>Lophotrochozoa</taxon>
        <taxon>Annelida</taxon>
        <taxon>Polychaeta</taxon>
        <taxon>Sedentaria</taxon>
        <taxon>Canalipalpata</taxon>
        <taxon>Terebellida</taxon>
        <taxon>Terebelliformia</taxon>
        <taxon>Alvinellidae</taxon>
        <taxon>Paralvinella</taxon>
    </lineage>
</organism>
<evidence type="ECO:0000256" key="1">
    <source>
        <dbReference type="PROSITE-ProRule" id="PRU00117"/>
    </source>
</evidence>
<dbReference type="PROSITE" id="PS50084">
    <property type="entry name" value="KH_TYPE_1"/>
    <property type="match status" value="1"/>
</dbReference>